<dbReference type="STRING" id="1581420.AAW00_00410"/>
<dbReference type="EMBL" id="LBHB01000001">
    <property type="protein sequence ID" value="KLE35003.1"/>
    <property type="molecule type" value="Genomic_DNA"/>
</dbReference>
<accession>A0A0G9N0D4</accession>
<feature type="chain" id="PRO_5002581333" evidence="1">
    <location>
        <begin position="19"/>
        <end position="239"/>
    </location>
</feature>
<reference evidence="3 4" key="1">
    <citation type="submission" date="2015-04" db="EMBL/GenBank/DDBJ databases">
        <title>The draft genome sequence of Erythrobacter luteus KA37.</title>
        <authorList>
            <person name="Zhuang L."/>
            <person name="Liu Y."/>
            <person name="Shao Z."/>
        </authorList>
    </citation>
    <scope>NUCLEOTIDE SEQUENCE [LARGE SCALE GENOMIC DNA]</scope>
    <source>
        <strain evidence="3 4">KA37</strain>
    </source>
</reference>
<proteinExistence type="predicted"/>
<feature type="signal peptide" evidence="1">
    <location>
        <begin position="1"/>
        <end position="18"/>
    </location>
</feature>
<keyword evidence="4" id="KW-1185">Reference proteome</keyword>
<comment type="caution">
    <text evidence="3">The sequence shown here is derived from an EMBL/GenBank/DDBJ whole genome shotgun (WGS) entry which is preliminary data.</text>
</comment>
<feature type="domain" description="Extensin-like C-terminal" evidence="2">
    <location>
        <begin position="62"/>
        <end position="239"/>
    </location>
</feature>
<dbReference type="InterPro" id="IPR009683">
    <property type="entry name" value="Extensin-like_C"/>
</dbReference>
<dbReference type="PATRIC" id="fig|1581420.6.peg.83"/>
<gene>
    <name evidence="3" type="ORF">AAW00_00410</name>
</gene>
<evidence type="ECO:0000256" key="1">
    <source>
        <dbReference type="SAM" id="SignalP"/>
    </source>
</evidence>
<organism evidence="3 4">
    <name type="scientific">Aurantiacibacter luteus</name>
    <dbReference type="NCBI Taxonomy" id="1581420"/>
    <lineage>
        <taxon>Bacteria</taxon>
        <taxon>Pseudomonadati</taxon>
        <taxon>Pseudomonadota</taxon>
        <taxon>Alphaproteobacteria</taxon>
        <taxon>Sphingomonadales</taxon>
        <taxon>Erythrobacteraceae</taxon>
        <taxon>Aurantiacibacter</taxon>
    </lineage>
</organism>
<evidence type="ECO:0000313" key="4">
    <source>
        <dbReference type="Proteomes" id="UP000053464"/>
    </source>
</evidence>
<dbReference type="PROSITE" id="PS51257">
    <property type="entry name" value="PROKAR_LIPOPROTEIN"/>
    <property type="match status" value="1"/>
</dbReference>
<protein>
    <submittedName>
        <fullName evidence="3">Extensin</fullName>
    </submittedName>
</protein>
<evidence type="ECO:0000313" key="3">
    <source>
        <dbReference type="EMBL" id="KLE35003.1"/>
    </source>
</evidence>
<name>A0A0G9N0D4_9SPHN</name>
<dbReference type="AlphaFoldDB" id="A0A0G9N0D4"/>
<sequence>MIAMRTIALLPLLSLALAGCSMLPGGGGERDARTTNAGRASTAPAPRIAAPLPAARSAAAAQCLSALGQSGVRFDPLPDRYREQGCATLGTVQMHALRGDSGDLGVSNIGPVTCPVGAAFAAWARFGVDRAARQILGSPLASIQTMGSYSCRNVAGSTRRSAHATAAAIDVGGFTLADGRRITVQAGWNGGTAAEREFLRTVQRSACRRFGTVLGPDYNAAHHDHLHVEGVVEGNSYCR</sequence>
<keyword evidence="1" id="KW-0732">Signal</keyword>
<evidence type="ECO:0000259" key="2">
    <source>
        <dbReference type="Pfam" id="PF06904"/>
    </source>
</evidence>
<dbReference type="Proteomes" id="UP000053464">
    <property type="component" value="Unassembled WGS sequence"/>
</dbReference>
<dbReference type="Pfam" id="PF06904">
    <property type="entry name" value="Extensin-like_C"/>
    <property type="match status" value="1"/>
</dbReference>